<dbReference type="RefSeq" id="WP_131926879.1">
    <property type="nucleotide sequence ID" value="NZ_SMAG01000020.1"/>
</dbReference>
<keyword evidence="2" id="KW-1185">Reference proteome</keyword>
<dbReference type="PANTHER" id="PTHR33639">
    <property type="entry name" value="THIOL-DISULFIDE OXIDOREDUCTASE DCC"/>
    <property type="match status" value="1"/>
</dbReference>
<reference evidence="1 2" key="1">
    <citation type="submission" date="2019-03" db="EMBL/GenBank/DDBJ databases">
        <title>Genomic Encyclopedia of Type Strains, Phase IV (KMG-IV): sequencing the most valuable type-strain genomes for metagenomic binning, comparative biology and taxonomic classification.</title>
        <authorList>
            <person name="Goeker M."/>
        </authorList>
    </citation>
    <scope>NUCLEOTIDE SEQUENCE [LARGE SCALE GENOMIC DNA]</scope>
    <source>
        <strain evidence="1 2">DSM 45707</strain>
    </source>
</reference>
<sequence>MTKYEAQAVILFDGVCNFCNGAVQWIISRDSNAYFHFASLQSKVADTLFTTYGIKEKRLDSIVLIEEGRYYTESSAVLRICKGLGGWWRLLYGFIVIPRPIRDVVYRWVAKNRYRFRGKKEQCMIPSPDIRKRFLDD</sequence>
<gene>
    <name evidence="1" type="ORF">EDD58_1202</name>
</gene>
<protein>
    <submittedName>
        <fullName evidence="1">Putative DCC family thiol-disulfide oxidoreductase YuxK</fullName>
    </submittedName>
</protein>
<comment type="caution">
    <text evidence="1">The sequence shown here is derived from an EMBL/GenBank/DDBJ whole genome shotgun (WGS) entry which is preliminary data.</text>
</comment>
<dbReference type="Pfam" id="PF04134">
    <property type="entry name" value="DCC1-like"/>
    <property type="match status" value="1"/>
</dbReference>
<dbReference type="PANTHER" id="PTHR33639:SF2">
    <property type="entry name" value="DUF393 DOMAIN-CONTAINING PROTEIN"/>
    <property type="match status" value="1"/>
</dbReference>
<evidence type="ECO:0000313" key="2">
    <source>
        <dbReference type="Proteomes" id="UP000294937"/>
    </source>
</evidence>
<dbReference type="EMBL" id="SMAG01000020">
    <property type="protein sequence ID" value="TCS91982.1"/>
    <property type="molecule type" value="Genomic_DNA"/>
</dbReference>
<dbReference type="AlphaFoldDB" id="A0A4R3L3C0"/>
<evidence type="ECO:0000313" key="1">
    <source>
        <dbReference type="EMBL" id="TCS91982.1"/>
    </source>
</evidence>
<dbReference type="InterPro" id="IPR007263">
    <property type="entry name" value="DCC1-like"/>
</dbReference>
<dbReference type="Proteomes" id="UP000294937">
    <property type="component" value="Unassembled WGS sequence"/>
</dbReference>
<dbReference type="InterPro" id="IPR052927">
    <property type="entry name" value="DCC_oxidoreductase"/>
</dbReference>
<organism evidence="1 2">
    <name type="scientific">Hazenella coriacea</name>
    <dbReference type="NCBI Taxonomy" id="1179467"/>
    <lineage>
        <taxon>Bacteria</taxon>
        <taxon>Bacillati</taxon>
        <taxon>Bacillota</taxon>
        <taxon>Bacilli</taxon>
        <taxon>Bacillales</taxon>
        <taxon>Thermoactinomycetaceae</taxon>
        <taxon>Hazenella</taxon>
    </lineage>
</organism>
<accession>A0A4R3L3C0</accession>
<dbReference type="OrthoDB" id="9785438at2"/>
<name>A0A4R3L3C0_9BACL</name>
<proteinExistence type="predicted"/>
<dbReference type="GO" id="GO:0015035">
    <property type="term" value="F:protein-disulfide reductase activity"/>
    <property type="evidence" value="ECO:0007669"/>
    <property type="project" value="InterPro"/>
</dbReference>